<evidence type="ECO:0000256" key="2">
    <source>
        <dbReference type="ARBA" id="ARBA00022771"/>
    </source>
</evidence>
<dbReference type="Pfam" id="PF04434">
    <property type="entry name" value="SWIM"/>
    <property type="match status" value="1"/>
</dbReference>
<dbReference type="InterPro" id="IPR006564">
    <property type="entry name" value="Znf_PMZ"/>
</dbReference>
<evidence type="ECO:0000256" key="4">
    <source>
        <dbReference type="PROSITE-ProRule" id="PRU00325"/>
    </source>
</evidence>
<dbReference type="AlphaFoldDB" id="A0A699HGD7"/>
<evidence type="ECO:0000259" key="5">
    <source>
        <dbReference type="PROSITE" id="PS50966"/>
    </source>
</evidence>
<proteinExistence type="predicted"/>
<keyword evidence="1" id="KW-0479">Metal-binding</keyword>
<dbReference type="InterPro" id="IPR007527">
    <property type="entry name" value="Znf_SWIM"/>
</dbReference>
<dbReference type="PANTHER" id="PTHR31973">
    <property type="entry name" value="POLYPROTEIN, PUTATIVE-RELATED"/>
    <property type="match status" value="1"/>
</dbReference>
<name>A0A699HGD7_TANCI</name>
<reference evidence="6" key="1">
    <citation type="journal article" date="2019" name="Sci. Rep.">
        <title>Draft genome of Tanacetum cinerariifolium, the natural source of mosquito coil.</title>
        <authorList>
            <person name="Yamashiro T."/>
            <person name="Shiraishi A."/>
            <person name="Satake H."/>
            <person name="Nakayama K."/>
        </authorList>
    </citation>
    <scope>NUCLEOTIDE SEQUENCE</scope>
</reference>
<gene>
    <name evidence="6" type="ORF">Tci_360613</name>
</gene>
<accession>A0A699HGD7</accession>
<comment type="caution">
    <text evidence="6">The sequence shown here is derived from an EMBL/GenBank/DDBJ whole genome shotgun (WGS) entry which is preliminary data.</text>
</comment>
<keyword evidence="3" id="KW-0862">Zinc</keyword>
<protein>
    <submittedName>
        <fullName evidence="6">Transposase, MuDR</fullName>
    </submittedName>
</protein>
<feature type="domain" description="SWIM-type" evidence="5">
    <location>
        <begin position="82"/>
        <end position="114"/>
    </location>
</feature>
<organism evidence="6">
    <name type="scientific">Tanacetum cinerariifolium</name>
    <name type="common">Dalmatian daisy</name>
    <name type="synonym">Chrysanthemum cinerariifolium</name>
    <dbReference type="NCBI Taxonomy" id="118510"/>
    <lineage>
        <taxon>Eukaryota</taxon>
        <taxon>Viridiplantae</taxon>
        <taxon>Streptophyta</taxon>
        <taxon>Embryophyta</taxon>
        <taxon>Tracheophyta</taxon>
        <taxon>Spermatophyta</taxon>
        <taxon>Magnoliopsida</taxon>
        <taxon>eudicotyledons</taxon>
        <taxon>Gunneridae</taxon>
        <taxon>Pentapetalae</taxon>
        <taxon>asterids</taxon>
        <taxon>campanulids</taxon>
        <taxon>Asterales</taxon>
        <taxon>Asteraceae</taxon>
        <taxon>Asteroideae</taxon>
        <taxon>Anthemideae</taxon>
        <taxon>Anthemidinae</taxon>
        <taxon>Tanacetum</taxon>
    </lineage>
</organism>
<dbReference type="PANTHER" id="PTHR31973:SF188">
    <property type="entry name" value="POLYPROTEIN, PUTATIVE-RELATED"/>
    <property type="match status" value="1"/>
</dbReference>
<dbReference type="PROSITE" id="PS50966">
    <property type="entry name" value="ZF_SWIM"/>
    <property type="match status" value="1"/>
</dbReference>
<sequence length="238" mass="28053">MTNNISEAFNSWVGTFRYQPVLDLLDNIREKILKRLDMKRRIVRKWNGTLVPMAKSYLRSISKEICRSNDNHAEVKRNGKWWQVVLDERKCSCRIWQVKGLPCVHASAFISFTRDIWEKYCDSYFTIKKFKDAYAFGVVTMLGKDQWVRLETGEKIYPPIIKRPAGRPRKNRIIPADETKKGTNVINVVNLDIVKTHAKIHQLKISNLVKHPALKDHEERKQKVMKVLPPNWRRNKKN</sequence>
<evidence type="ECO:0000256" key="1">
    <source>
        <dbReference type="ARBA" id="ARBA00022723"/>
    </source>
</evidence>
<evidence type="ECO:0000313" key="6">
    <source>
        <dbReference type="EMBL" id="GEX88638.1"/>
    </source>
</evidence>
<dbReference type="SMART" id="SM00575">
    <property type="entry name" value="ZnF_PMZ"/>
    <property type="match status" value="1"/>
</dbReference>
<evidence type="ECO:0000256" key="3">
    <source>
        <dbReference type="ARBA" id="ARBA00022833"/>
    </source>
</evidence>
<keyword evidence="2 4" id="KW-0863">Zinc-finger</keyword>
<dbReference type="EMBL" id="BKCJ010136714">
    <property type="protein sequence ID" value="GEX88638.1"/>
    <property type="molecule type" value="Genomic_DNA"/>
</dbReference>
<feature type="non-terminal residue" evidence="6">
    <location>
        <position position="238"/>
    </location>
</feature>
<dbReference type="GO" id="GO:0008270">
    <property type="term" value="F:zinc ion binding"/>
    <property type="evidence" value="ECO:0007669"/>
    <property type="project" value="UniProtKB-KW"/>
</dbReference>